<dbReference type="Proteomes" id="UP000238375">
    <property type="component" value="Unassembled WGS sequence"/>
</dbReference>
<dbReference type="InterPro" id="IPR050216">
    <property type="entry name" value="LRR_domain-containing"/>
</dbReference>
<keyword evidence="2" id="KW-0677">Repeat</keyword>
<dbReference type="Pfam" id="PF00560">
    <property type="entry name" value="LRR_1"/>
    <property type="match status" value="1"/>
</dbReference>
<dbReference type="InterPro" id="IPR001611">
    <property type="entry name" value="Leu-rich_rpt"/>
</dbReference>
<comment type="caution">
    <text evidence="5">The sequence shown here is derived from an EMBL/GenBank/DDBJ whole genome shotgun (WGS) entry which is preliminary data.</text>
</comment>
<organism evidence="5 6">
    <name type="scientific">Spirosoma oryzae</name>
    <dbReference type="NCBI Taxonomy" id="1469603"/>
    <lineage>
        <taxon>Bacteria</taxon>
        <taxon>Pseudomonadati</taxon>
        <taxon>Bacteroidota</taxon>
        <taxon>Cytophagia</taxon>
        <taxon>Cytophagales</taxon>
        <taxon>Cytophagaceae</taxon>
        <taxon>Spirosoma</taxon>
    </lineage>
</organism>
<keyword evidence="6" id="KW-1185">Reference proteome</keyword>
<dbReference type="RefSeq" id="WP_106139914.1">
    <property type="nucleotide sequence ID" value="NZ_PVTE01000023.1"/>
</dbReference>
<dbReference type="InterPro" id="IPR055414">
    <property type="entry name" value="LRR_R13L4/SHOC2-like"/>
</dbReference>
<dbReference type="PANTHER" id="PTHR48051">
    <property type="match status" value="1"/>
</dbReference>
<feature type="domain" description="Disease resistance R13L4/SHOC-2-like LRR" evidence="4">
    <location>
        <begin position="293"/>
        <end position="395"/>
    </location>
</feature>
<proteinExistence type="predicted"/>
<dbReference type="PROSITE" id="PS51450">
    <property type="entry name" value="LRR"/>
    <property type="match status" value="2"/>
</dbReference>
<dbReference type="EMBL" id="PVTE01000023">
    <property type="protein sequence ID" value="PRY31072.1"/>
    <property type="molecule type" value="Genomic_DNA"/>
</dbReference>
<name>A0A2T0SCE0_9BACT</name>
<dbReference type="Gene3D" id="3.80.10.10">
    <property type="entry name" value="Ribonuclease Inhibitor"/>
    <property type="match status" value="2"/>
</dbReference>
<dbReference type="Pfam" id="PF23598">
    <property type="entry name" value="LRR_14"/>
    <property type="match status" value="1"/>
</dbReference>
<evidence type="ECO:0000259" key="4">
    <source>
        <dbReference type="Pfam" id="PF23598"/>
    </source>
</evidence>
<feature type="chain" id="PRO_5015654388" evidence="3">
    <location>
        <begin position="23"/>
        <end position="497"/>
    </location>
</feature>
<evidence type="ECO:0000256" key="3">
    <source>
        <dbReference type="SAM" id="SignalP"/>
    </source>
</evidence>
<dbReference type="AlphaFoldDB" id="A0A2T0SCE0"/>
<protein>
    <submittedName>
        <fullName evidence="5">Leucine rich repeat (LRR) protein</fullName>
    </submittedName>
</protein>
<evidence type="ECO:0000256" key="1">
    <source>
        <dbReference type="ARBA" id="ARBA00022614"/>
    </source>
</evidence>
<dbReference type="SUPFAM" id="SSF52058">
    <property type="entry name" value="L domain-like"/>
    <property type="match status" value="1"/>
</dbReference>
<evidence type="ECO:0000313" key="5">
    <source>
        <dbReference type="EMBL" id="PRY31072.1"/>
    </source>
</evidence>
<dbReference type="InterPro" id="IPR032675">
    <property type="entry name" value="LRR_dom_sf"/>
</dbReference>
<gene>
    <name evidence="5" type="ORF">CLV58_12335</name>
</gene>
<dbReference type="SMART" id="SM00369">
    <property type="entry name" value="LRR_TYP"/>
    <property type="match status" value="7"/>
</dbReference>
<evidence type="ECO:0000313" key="6">
    <source>
        <dbReference type="Proteomes" id="UP000238375"/>
    </source>
</evidence>
<sequence>MKRMLCWLGTATLILISYVGEAQTQCLPYDLFVARKDSLDNQYAPVDDVLDPDHRIRPIRENGVSFFSEMSPTERIAKQANSNFYKQFDKNLLSLGYLLGKLNGIELFVYVNEKGRIDYASYRLDKHILNGFDQQQIDQSFCQFFSDYVFTQTNKKPYRIYSGQVLGTTLVDKQARIRRLTQEKVPQRGEIRTLAGLATTRPDTVTIITLEQLALTKAPRALVRFKNIRQLNLNDNELTKVPRFVFRSKKLSSMNLSGNRLTASAIRCPRNKHIERINLQFNQLTQLPKRLPRNRHLLSLWLGHNNLSAGLDARILRRLKTITDLNLYNTKLTSLPATIGQLTQLETLDVYYNQLHELPREIGKNLALKQLALSYNRLDSLPDEIRKLTQLEALYVRKNLLAKLPVHIDELKTLHTLDISHNAISELPNSIVNLSINTLQNLNISQNRLAHLPTGLFKTNRLKQLDISDNPATNKQKLTKLLPLIREAEAKHVTVRY</sequence>
<dbReference type="OrthoDB" id="922532at2"/>
<dbReference type="GO" id="GO:0005737">
    <property type="term" value="C:cytoplasm"/>
    <property type="evidence" value="ECO:0007669"/>
    <property type="project" value="TreeGrafter"/>
</dbReference>
<evidence type="ECO:0000256" key="2">
    <source>
        <dbReference type="ARBA" id="ARBA00022737"/>
    </source>
</evidence>
<feature type="signal peptide" evidence="3">
    <location>
        <begin position="1"/>
        <end position="22"/>
    </location>
</feature>
<dbReference type="InterPro" id="IPR003591">
    <property type="entry name" value="Leu-rich_rpt_typical-subtyp"/>
</dbReference>
<keyword evidence="1" id="KW-0433">Leucine-rich repeat</keyword>
<dbReference type="SMART" id="SM00364">
    <property type="entry name" value="LRR_BAC"/>
    <property type="match status" value="8"/>
</dbReference>
<reference evidence="5 6" key="1">
    <citation type="submission" date="2018-03" db="EMBL/GenBank/DDBJ databases">
        <title>Genomic Encyclopedia of Archaeal and Bacterial Type Strains, Phase II (KMG-II): from individual species to whole genera.</title>
        <authorList>
            <person name="Goeker M."/>
        </authorList>
    </citation>
    <scope>NUCLEOTIDE SEQUENCE [LARGE SCALE GENOMIC DNA]</scope>
    <source>
        <strain evidence="5 6">DSM 28354</strain>
    </source>
</reference>
<dbReference type="PANTHER" id="PTHR48051:SF1">
    <property type="entry name" value="RAS SUPPRESSOR PROTEIN 1"/>
    <property type="match status" value="1"/>
</dbReference>
<accession>A0A2T0SCE0</accession>
<keyword evidence="3" id="KW-0732">Signal</keyword>